<evidence type="ECO:0000313" key="1">
    <source>
        <dbReference type="EMBL" id="KAK2170103.1"/>
    </source>
</evidence>
<gene>
    <name evidence="1" type="ORF">LSH36_4g05027</name>
</gene>
<accession>A0AAD9KEC6</accession>
<evidence type="ECO:0000313" key="2">
    <source>
        <dbReference type="Proteomes" id="UP001208570"/>
    </source>
</evidence>
<reference evidence="1" key="1">
    <citation type="journal article" date="2023" name="Mol. Biol. Evol.">
        <title>Third-Generation Sequencing Reveals the Adaptive Role of the Epigenome in Three Deep-Sea Polychaetes.</title>
        <authorList>
            <person name="Perez M."/>
            <person name="Aroh O."/>
            <person name="Sun Y."/>
            <person name="Lan Y."/>
            <person name="Juniper S.K."/>
            <person name="Young C.R."/>
            <person name="Angers B."/>
            <person name="Qian P.Y."/>
        </authorList>
    </citation>
    <scope>NUCLEOTIDE SEQUENCE</scope>
    <source>
        <strain evidence="1">P08H-3</strain>
    </source>
</reference>
<proteinExistence type="predicted"/>
<sequence length="59" mass="6923">MYSNIITKLHNYKHDIIIGTDQNFDYLKLDRHKNTQHLLDTLITNGFLLTITKSIPLQP</sequence>
<dbReference type="EMBL" id="JAODUP010000004">
    <property type="protein sequence ID" value="KAK2170103.1"/>
    <property type="molecule type" value="Genomic_DNA"/>
</dbReference>
<keyword evidence="2" id="KW-1185">Reference proteome</keyword>
<name>A0AAD9KEC6_9ANNE</name>
<comment type="caution">
    <text evidence="1">The sequence shown here is derived from an EMBL/GenBank/DDBJ whole genome shotgun (WGS) entry which is preliminary data.</text>
</comment>
<organism evidence="1 2">
    <name type="scientific">Paralvinella palmiformis</name>
    <dbReference type="NCBI Taxonomy" id="53620"/>
    <lineage>
        <taxon>Eukaryota</taxon>
        <taxon>Metazoa</taxon>
        <taxon>Spiralia</taxon>
        <taxon>Lophotrochozoa</taxon>
        <taxon>Annelida</taxon>
        <taxon>Polychaeta</taxon>
        <taxon>Sedentaria</taxon>
        <taxon>Canalipalpata</taxon>
        <taxon>Terebellida</taxon>
        <taxon>Terebelliformia</taxon>
        <taxon>Alvinellidae</taxon>
        <taxon>Paralvinella</taxon>
    </lineage>
</organism>
<dbReference type="Proteomes" id="UP001208570">
    <property type="component" value="Unassembled WGS sequence"/>
</dbReference>
<dbReference type="AlphaFoldDB" id="A0AAD9KEC6"/>
<protein>
    <submittedName>
        <fullName evidence="1">Uncharacterized protein</fullName>
    </submittedName>
</protein>